<evidence type="ECO:0000256" key="2">
    <source>
        <dbReference type="ARBA" id="ARBA00004196"/>
    </source>
</evidence>
<dbReference type="GO" id="GO:0051539">
    <property type="term" value="F:4 iron, 4 sulfur cluster binding"/>
    <property type="evidence" value="ECO:0007669"/>
    <property type="project" value="UniProtKB-KW"/>
</dbReference>
<keyword evidence="11" id="KW-1185">Reference proteome</keyword>
<dbReference type="InterPro" id="IPR006311">
    <property type="entry name" value="TAT_signal"/>
</dbReference>
<dbReference type="PANTHER" id="PTHR43598">
    <property type="entry name" value="TUNGSTEN-CONTAINING FORMYLMETHANOFURAN DEHYDROGENASE 2 SUBUNIT B"/>
    <property type="match status" value="1"/>
</dbReference>
<feature type="domain" description="4Fe-4S Mo/W bis-MGD-type" evidence="9">
    <location>
        <begin position="43"/>
        <end position="106"/>
    </location>
</feature>
<keyword evidence="7" id="KW-0408">Iron</keyword>
<keyword evidence="6" id="KW-0560">Oxidoreductase</keyword>
<evidence type="ECO:0000256" key="7">
    <source>
        <dbReference type="ARBA" id="ARBA00023004"/>
    </source>
</evidence>
<protein>
    <submittedName>
        <fullName evidence="10">Formate dehydrogenase</fullName>
    </submittedName>
</protein>
<comment type="similarity">
    <text evidence="3">Belongs to the prokaryotic molybdopterin-containing oxidoreductase family.</text>
</comment>
<keyword evidence="8" id="KW-0411">Iron-sulfur</keyword>
<dbReference type="GO" id="GO:0009061">
    <property type="term" value="P:anaerobic respiration"/>
    <property type="evidence" value="ECO:0007669"/>
    <property type="project" value="TreeGrafter"/>
</dbReference>
<dbReference type="PROSITE" id="PS00551">
    <property type="entry name" value="MOLYBDOPTERIN_PROK_1"/>
    <property type="match status" value="1"/>
</dbReference>
<dbReference type="Pfam" id="PF04879">
    <property type="entry name" value="Molybdop_Fe4S4"/>
    <property type="match status" value="1"/>
</dbReference>
<name>A0A0X8JJF3_9BACT</name>
<organism evidence="10 11">
    <name type="scientific">Desulfovibrio fairfieldensis</name>
    <dbReference type="NCBI Taxonomy" id="44742"/>
    <lineage>
        <taxon>Bacteria</taxon>
        <taxon>Pseudomonadati</taxon>
        <taxon>Thermodesulfobacteriota</taxon>
        <taxon>Desulfovibrionia</taxon>
        <taxon>Desulfovibrionales</taxon>
        <taxon>Desulfovibrionaceae</taxon>
        <taxon>Desulfovibrio</taxon>
    </lineage>
</organism>
<dbReference type="InterPro" id="IPR006963">
    <property type="entry name" value="Mopterin_OxRdtase_4Fe-4S_dom"/>
</dbReference>
<evidence type="ECO:0000256" key="4">
    <source>
        <dbReference type="ARBA" id="ARBA00022485"/>
    </source>
</evidence>
<dbReference type="Gene3D" id="2.20.25.90">
    <property type="entry name" value="ADC-like domains"/>
    <property type="match status" value="1"/>
</dbReference>
<evidence type="ECO:0000256" key="3">
    <source>
        <dbReference type="ARBA" id="ARBA00010312"/>
    </source>
</evidence>
<reference evidence="11" key="1">
    <citation type="submission" date="2016-02" db="EMBL/GenBank/DDBJ databases">
        <authorList>
            <person name="Holder M.E."/>
            <person name="Ajami N.J."/>
            <person name="Petrosino J.F."/>
        </authorList>
    </citation>
    <scope>NUCLEOTIDE SEQUENCE [LARGE SCALE GENOMIC DNA]</scope>
    <source>
        <strain evidence="11">CCUG 45958</strain>
    </source>
</reference>
<proteinExistence type="inferred from homology"/>
<evidence type="ECO:0000256" key="1">
    <source>
        <dbReference type="ARBA" id="ARBA00001966"/>
    </source>
</evidence>
<gene>
    <name evidence="10" type="ORF">AXF13_07030</name>
</gene>
<dbReference type="GO" id="GO:0009055">
    <property type="term" value="F:electron transfer activity"/>
    <property type="evidence" value="ECO:0007669"/>
    <property type="project" value="TreeGrafter"/>
</dbReference>
<dbReference type="EMBL" id="CP014229">
    <property type="protein sequence ID" value="AMD89888.1"/>
    <property type="molecule type" value="Genomic_DNA"/>
</dbReference>
<dbReference type="PROSITE" id="PS51669">
    <property type="entry name" value="4FE4S_MOW_BIS_MGD"/>
    <property type="match status" value="1"/>
</dbReference>
<accession>A0A0X8JJF3</accession>
<evidence type="ECO:0000256" key="6">
    <source>
        <dbReference type="ARBA" id="ARBA00023002"/>
    </source>
</evidence>
<dbReference type="AlphaFoldDB" id="A0A0X8JJF3"/>
<dbReference type="PANTHER" id="PTHR43598:SF1">
    <property type="entry name" value="FORMATE DEHYDROGENASE-O MAJOR SUBUNIT"/>
    <property type="match status" value="1"/>
</dbReference>
<dbReference type="Gene3D" id="3.40.50.740">
    <property type="match status" value="1"/>
</dbReference>
<dbReference type="PROSITE" id="PS51318">
    <property type="entry name" value="TAT"/>
    <property type="match status" value="1"/>
</dbReference>
<evidence type="ECO:0000256" key="5">
    <source>
        <dbReference type="ARBA" id="ARBA00022723"/>
    </source>
</evidence>
<dbReference type="SUPFAM" id="SSF53706">
    <property type="entry name" value="Formate dehydrogenase/DMSO reductase, domains 1-3"/>
    <property type="match status" value="1"/>
</dbReference>
<evidence type="ECO:0000313" key="10">
    <source>
        <dbReference type="EMBL" id="AMD89888.1"/>
    </source>
</evidence>
<comment type="subcellular location">
    <subcellularLocation>
        <location evidence="2">Cell envelope</location>
    </subcellularLocation>
</comment>
<dbReference type="InterPro" id="IPR027467">
    <property type="entry name" value="MopterinOxRdtase_cofactor_BS"/>
</dbReference>
<keyword evidence="4" id="KW-0004">4Fe-4S</keyword>
<keyword evidence="5" id="KW-0479">Metal-binding</keyword>
<dbReference type="SMART" id="SM00926">
    <property type="entry name" value="Molybdop_Fe4S4"/>
    <property type="match status" value="1"/>
</dbReference>
<evidence type="ECO:0000256" key="8">
    <source>
        <dbReference type="ARBA" id="ARBA00023014"/>
    </source>
</evidence>
<dbReference type="KEGG" id="dfi:AXF13_07030"/>
<dbReference type="GO" id="GO:0016491">
    <property type="term" value="F:oxidoreductase activity"/>
    <property type="evidence" value="ECO:0007669"/>
    <property type="project" value="UniProtKB-KW"/>
</dbReference>
<dbReference type="Proteomes" id="UP000069241">
    <property type="component" value="Chromosome"/>
</dbReference>
<comment type="cofactor">
    <cofactor evidence="1">
        <name>[4Fe-4S] cluster</name>
        <dbReference type="ChEBI" id="CHEBI:49883"/>
    </cofactor>
</comment>
<sequence length="195" mass="20686">MQFSRRGFLKLGAGATASVAFGGLGISLTPVAAAAQDAKLKWTRQTTSVCCYCAVGCGLLVSTSAEGHPDGPGKAINVEGNPDHPINEGSLCAKGASTFQLASNKDRPQKPLYRAPGATEWKEVEWSWALPEIAKRVKATRDATFTEKNAAGQVVNRTEAIASLGSAALDNEECWALQAMQRALGLVYIEHQARL</sequence>
<evidence type="ECO:0000259" key="9">
    <source>
        <dbReference type="PROSITE" id="PS51669"/>
    </source>
</evidence>
<evidence type="ECO:0000313" key="11">
    <source>
        <dbReference type="Proteomes" id="UP000069241"/>
    </source>
</evidence>
<dbReference type="GO" id="GO:0030313">
    <property type="term" value="C:cell envelope"/>
    <property type="evidence" value="ECO:0007669"/>
    <property type="project" value="UniProtKB-SubCell"/>
</dbReference>
<dbReference type="GO" id="GO:0030151">
    <property type="term" value="F:molybdenum ion binding"/>
    <property type="evidence" value="ECO:0007669"/>
    <property type="project" value="TreeGrafter"/>
</dbReference>
<dbReference type="STRING" id="44742.AXF13_07030"/>